<feature type="domain" description="Radical SAM core" evidence="14">
    <location>
        <begin position="228"/>
        <end position="457"/>
    </location>
</feature>
<dbReference type="SFLD" id="SFLDF00272">
    <property type="entry name" value="biotin_synthase"/>
    <property type="match status" value="1"/>
</dbReference>
<dbReference type="AlphaFoldDB" id="A0A9P8A4D4"/>
<evidence type="ECO:0000256" key="10">
    <source>
        <dbReference type="ARBA" id="ARBA00022756"/>
    </source>
</evidence>
<evidence type="ECO:0000256" key="11">
    <source>
        <dbReference type="ARBA" id="ARBA00023004"/>
    </source>
</evidence>
<dbReference type="InterPro" id="IPR010722">
    <property type="entry name" value="BATS_dom"/>
</dbReference>
<comment type="caution">
    <text evidence="15">The sequence shown here is derived from an EMBL/GenBank/DDBJ whole genome shotgun (WGS) entry which is preliminary data.</text>
</comment>
<keyword evidence="10" id="KW-0093">Biotin biosynthesis</keyword>
<proteinExistence type="inferred from homology"/>
<keyword evidence="5" id="KW-0004">4Fe-4S</keyword>
<sequence>MGKRQTTPSSAWVSLGSEDDLGFLTQAAGRWATNSRCLAARWYCGGCVDASGERRGKAREETIWFFFVFPHFFPLSLGPRMICVHQTEASVCVARPSSFPLISSSDFRILFSSPLLPRPHHIPAMSLASLRSLSARALKISHSQNAAFQLSRSYTAASSPAKFATIDESPRAQKQMAFGRELSAAALSAHGELRYDWKKEEIDAIYHSPIMELLYHGANVHRIHFDPLAVQQCTLLSIKTGGCSEDCKYCPQSSSYSTVVKAQKMLDTGEVLEAARAAKAAGSTRFCMGAAWRDLAGRKSNFKKIVGFVKEIRAMDMEVCCTLGMLNDEQAGQLKDAGLTAYNHNLDTSREYYPKIITTRSYDERLETISKVRDAGISVCSGGIIGLGETDTDRVGMLHTLSTMPSHPESVPVNALLAVEGTPLEKQEPVKVWDMVRMIATARIVMPKTMIRLSAGRVRFTEPEQALCFMAGANSIFTGDKLLTTPNNKFNADQQMFDTLGLVPKAASFKVDLAADSVVNEKKECCGSKHDHA</sequence>
<dbReference type="SFLD" id="SFLDS00029">
    <property type="entry name" value="Radical_SAM"/>
    <property type="match status" value="1"/>
</dbReference>
<dbReference type="EC" id="2.8.1.6" evidence="4"/>
<evidence type="ECO:0000256" key="1">
    <source>
        <dbReference type="ARBA" id="ARBA00001966"/>
    </source>
</evidence>
<dbReference type="InterPro" id="IPR013785">
    <property type="entry name" value="Aldolase_TIM"/>
</dbReference>
<dbReference type="PANTHER" id="PTHR22976">
    <property type="entry name" value="BIOTIN SYNTHASE"/>
    <property type="match status" value="1"/>
</dbReference>
<dbReference type="InterPro" id="IPR006638">
    <property type="entry name" value="Elp3/MiaA/NifB-like_rSAM"/>
</dbReference>
<dbReference type="InterPro" id="IPR002684">
    <property type="entry name" value="Biotin_synth/BioAB"/>
</dbReference>
<evidence type="ECO:0000256" key="13">
    <source>
        <dbReference type="ARBA" id="ARBA00034078"/>
    </source>
</evidence>
<dbReference type="GO" id="GO:0051537">
    <property type="term" value="F:2 iron, 2 sulfur cluster binding"/>
    <property type="evidence" value="ECO:0007669"/>
    <property type="project" value="UniProtKB-KW"/>
</dbReference>
<dbReference type="HAMAP" id="MF_01694">
    <property type="entry name" value="BioB"/>
    <property type="match status" value="1"/>
</dbReference>
<keyword evidence="7" id="KW-0949">S-adenosyl-L-methionine</keyword>
<evidence type="ECO:0000256" key="8">
    <source>
        <dbReference type="ARBA" id="ARBA00022714"/>
    </source>
</evidence>
<name>A0A9P8A4D4_MORAP</name>
<dbReference type="SMART" id="SM00729">
    <property type="entry name" value="Elp3"/>
    <property type="match status" value="1"/>
</dbReference>
<reference evidence="15" key="1">
    <citation type="submission" date="2021-07" db="EMBL/GenBank/DDBJ databases">
        <title>Draft genome of Mortierella alpina, strain LL118, isolated from an aspen leaf litter sample.</title>
        <authorList>
            <person name="Yang S."/>
            <person name="Vinatzer B.A."/>
        </authorList>
    </citation>
    <scope>NUCLEOTIDE SEQUENCE</scope>
    <source>
        <strain evidence="15">LL118</strain>
    </source>
</reference>
<comment type="similarity">
    <text evidence="3">Belongs to the radical SAM superfamily. Biotin synthase family.</text>
</comment>
<dbReference type="InterPro" id="IPR024177">
    <property type="entry name" value="Biotin_synthase"/>
</dbReference>
<dbReference type="EMBL" id="JAIFTL010000077">
    <property type="protein sequence ID" value="KAG9324108.1"/>
    <property type="molecule type" value="Genomic_DNA"/>
</dbReference>
<dbReference type="GO" id="GO:0009102">
    <property type="term" value="P:biotin biosynthetic process"/>
    <property type="evidence" value="ECO:0007669"/>
    <property type="project" value="UniProtKB-KW"/>
</dbReference>
<dbReference type="CDD" id="cd01335">
    <property type="entry name" value="Radical_SAM"/>
    <property type="match status" value="1"/>
</dbReference>
<dbReference type="FunFam" id="3.20.20.70:FF:000011">
    <property type="entry name" value="Biotin synthase"/>
    <property type="match status" value="1"/>
</dbReference>
<dbReference type="NCBIfam" id="TIGR00433">
    <property type="entry name" value="bioB"/>
    <property type="match status" value="1"/>
</dbReference>
<dbReference type="SFLD" id="SFLDG01278">
    <property type="entry name" value="biotin_synthase_like"/>
    <property type="match status" value="1"/>
</dbReference>
<evidence type="ECO:0000256" key="3">
    <source>
        <dbReference type="ARBA" id="ARBA00010765"/>
    </source>
</evidence>
<evidence type="ECO:0000256" key="4">
    <source>
        <dbReference type="ARBA" id="ARBA00012236"/>
    </source>
</evidence>
<dbReference type="Pfam" id="PF04055">
    <property type="entry name" value="Radical_SAM"/>
    <property type="match status" value="1"/>
</dbReference>
<keyword evidence="11" id="KW-0408">Iron</keyword>
<evidence type="ECO:0000256" key="2">
    <source>
        <dbReference type="ARBA" id="ARBA00004942"/>
    </source>
</evidence>
<dbReference type="SFLD" id="SFLDG01060">
    <property type="entry name" value="BATS_domain_containing"/>
    <property type="match status" value="1"/>
</dbReference>
<evidence type="ECO:0000256" key="5">
    <source>
        <dbReference type="ARBA" id="ARBA00022485"/>
    </source>
</evidence>
<dbReference type="Pfam" id="PF06968">
    <property type="entry name" value="BATS"/>
    <property type="match status" value="1"/>
</dbReference>
<evidence type="ECO:0000256" key="9">
    <source>
        <dbReference type="ARBA" id="ARBA00022723"/>
    </source>
</evidence>
<evidence type="ECO:0000313" key="16">
    <source>
        <dbReference type="Proteomes" id="UP000717515"/>
    </source>
</evidence>
<evidence type="ECO:0000256" key="7">
    <source>
        <dbReference type="ARBA" id="ARBA00022691"/>
    </source>
</evidence>
<evidence type="ECO:0000313" key="15">
    <source>
        <dbReference type="EMBL" id="KAG9324108.1"/>
    </source>
</evidence>
<comment type="pathway">
    <text evidence="2">Cofactor biosynthesis; biotin biosynthesis; biotin from 7,8-diaminononanoate: step 2/2.</text>
</comment>
<dbReference type="SUPFAM" id="SSF102114">
    <property type="entry name" value="Radical SAM enzymes"/>
    <property type="match status" value="1"/>
</dbReference>
<dbReference type="PANTHER" id="PTHR22976:SF2">
    <property type="entry name" value="BIOTIN SYNTHASE, MITOCHONDRIAL"/>
    <property type="match status" value="1"/>
</dbReference>
<accession>A0A9P8A4D4</accession>
<keyword evidence="8" id="KW-0001">2Fe-2S</keyword>
<evidence type="ECO:0000256" key="6">
    <source>
        <dbReference type="ARBA" id="ARBA00022679"/>
    </source>
</evidence>
<dbReference type="PROSITE" id="PS51918">
    <property type="entry name" value="RADICAL_SAM"/>
    <property type="match status" value="1"/>
</dbReference>
<keyword evidence="9" id="KW-0479">Metal-binding</keyword>
<protein>
    <recommendedName>
        <fullName evidence="4">biotin synthase</fullName>
        <ecNumber evidence="4">2.8.1.6</ecNumber>
    </recommendedName>
</protein>
<dbReference type="InterPro" id="IPR058240">
    <property type="entry name" value="rSAM_sf"/>
</dbReference>
<dbReference type="GO" id="GO:0051539">
    <property type="term" value="F:4 iron, 4 sulfur cluster binding"/>
    <property type="evidence" value="ECO:0007669"/>
    <property type="project" value="UniProtKB-KW"/>
</dbReference>
<keyword evidence="6" id="KW-0808">Transferase</keyword>
<dbReference type="Proteomes" id="UP000717515">
    <property type="component" value="Unassembled WGS sequence"/>
</dbReference>
<organism evidence="15 16">
    <name type="scientific">Mortierella alpina</name>
    <name type="common">Oleaginous fungus</name>
    <name type="synonym">Mortierella renispora</name>
    <dbReference type="NCBI Taxonomy" id="64518"/>
    <lineage>
        <taxon>Eukaryota</taxon>
        <taxon>Fungi</taxon>
        <taxon>Fungi incertae sedis</taxon>
        <taxon>Mucoromycota</taxon>
        <taxon>Mortierellomycotina</taxon>
        <taxon>Mortierellomycetes</taxon>
        <taxon>Mortierellales</taxon>
        <taxon>Mortierellaceae</taxon>
        <taxon>Mortierella</taxon>
    </lineage>
</organism>
<dbReference type="InterPro" id="IPR007197">
    <property type="entry name" value="rSAM"/>
</dbReference>
<dbReference type="GO" id="GO:0005739">
    <property type="term" value="C:mitochondrion"/>
    <property type="evidence" value="ECO:0007669"/>
    <property type="project" value="TreeGrafter"/>
</dbReference>
<evidence type="ECO:0000259" key="14">
    <source>
        <dbReference type="PROSITE" id="PS51918"/>
    </source>
</evidence>
<dbReference type="Gene3D" id="3.20.20.70">
    <property type="entry name" value="Aldolase class I"/>
    <property type="match status" value="1"/>
</dbReference>
<gene>
    <name evidence="15" type="ORF">KVV02_008515</name>
</gene>
<comment type="cofactor">
    <cofactor evidence="13">
        <name>[2Fe-2S] cluster</name>
        <dbReference type="ChEBI" id="CHEBI:190135"/>
    </cofactor>
</comment>
<comment type="cofactor">
    <cofactor evidence="1">
        <name>[4Fe-4S] cluster</name>
        <dbReference type="ChEBI" id="CHEBI:49883"/>
    </cofactor>
</comment>
<dbReference type="GO" id="GO:0004076">
    <property type="term" value="F:biotin synthase activity"/>
    <property type="evidence" value="ECO:0007669"/>
    <property type="project" value="UniProtKB-EC"/>
</dbReference>
<evidence type="ECO:0000256" key="12">
    <source>
        <dbReference type="ARBA" id="ARBA00023014"/>
    </source>
</evidence>
<dbReference type="GO" id="GO:0046872">
    <property type="term" value="F:metal ion binding"/>
    <property type="evidence" value="ECO:0007669"/>
    <property type="project" value="UniProtKB-KW"/>
</dbReference>
<dbReference type="SMART" id="SM00876">
    <property type="entry name" value="BATS"/>
    <property type="match status" value="1"/>
</dbReference>
<keyword evidence="12" id="KW-0411">Iron-sulfur</keyword>